<reference evidence="3" key="1">
    <citation type="submission" date="2021-09" db="EMBL/GenBank/DDBJ databases">
        <authorList>
            <consortium name="AG Swart"/>
            <person name="Singh M."/>
            <person name="Singh A."/>
            <person name="Seah K."/>
            <person name="Emmerich C."/>
        </authorList>
    </citation>
    <scope>NUCLEOTIDE SEQUENCE</scope>
    <source>
        <strain evidence="3">ATCC30299</strain>
    </source>
</reference>
<dbReference type="AlphaFoldDB" id="A0AAU9J7A1"/>
<dbReference type="Pfam" id="PF14908">
    <property type="entry name" value="HU-CCDC81_euk_1"/>
    <property type="match status" value="1"/>
</dbReference>
<proteinExistence type="predicted"/>
<feature type="domain" description="CCDC81 HU" evidence="2">
    <location>
        <begin position="142"/>
        <end position="212"/>
    </location>
</feature>
<comment type="caution">
    <text evidence="3">The sequence shown here is derived from an EMBL/GenBank/DDBJ whole genome shotgun (WGS) entry which is preliminary data.</text>
</comment>
<dbReference type="EMBL" id="CAJZBQ010000028">
    <property type="protein sequence ID" value="CAG9321571.1"/>
    <property type="molecule type" value="Genomic_DNA"/>
</dbReference>
<dbReference type="Pfam" id="PF18289">
    <property type="entry name" value="HU-CCDC81_euk_2"/>
    <property type="match status" value="1"/>
</dbReference>
<gene>
    <name evidence="3" type="ORF">BSTOLATCC_MIC28850</name>
</gene>
<protein>
    <recommendedName>
        <fullName evidence="5">CCDC81 HU domain-containing protein</fullName>
    </recommendedName>
</protein>
<feature type="domain" description="CCDC81 HU" evidence="1">
    <location>
        <begin position="17"/>
        <end position="118"/>
    </location>
</feature>
<evidence type="ECO:0000259" key="2">
    <source>
        <dbReference type="Pfam" id="PF18289"/>
    </source>
</evidence>
<dbReference type="InterPro" id="IPR040673">
    <property type="entry name" value="CCDC81_HU_dom_2"/>
</dbReference>
<sequence length="281" mass="31872">MDNLIAYILSNPGRYPGSHLYPQPRSNQSVKPLEPASQMQLIWKATVEYIHEKILEGKGVNIKGFGAFTFDIETKLAPVTAINPTSGEIDDQRLDRKHLHKNRPVFIPDPSLQSVLLRYHGKNQVEKPASQRSVFQRGFQMIFCNPVPIAQACYIDKNVVVDTHRAIFSAIKELATAGRSITIPFNFAVIIISNLTLETRFNQNFAQNTNSKYYEAKMRKSDVPCATFWQTTSQDKWRSSALSSLWSKPDRREVQTMNEKTLALKIMSLDLASSVRPKTTL</sequence>
<keyword evidence="4" id="KW-1185">Reference proteome</keyword>
<dbReference type="Proteomes" id="UP001162131">
    <property type="component" value="Unassembled WGS sequence"/>
</dbReference>
<dbReference type="InterPro" id="IPR028034">
    <property type="entry name" value="HU-CCDC81"/>
</dbReference>
<organism evidence="3 4">
    <name type="scientific">Blepharisma stoltei</name>
    <dbReference type="NCBI Taxonomy" id="1481888"/>
    <lineage>
        <taxon>Eukaryota</taxon>
        <taxon>Sar</taxon>
        <taxon>Alveolata</taxon>
        <taxon>Ciliophora</taxon>
        <taxon>Postciliodesmatophora</taxon>
        <taxon>Heterotrichea</taxon>
        <taxon>Heterotrichida</taxon>
        <taxon>Blepharismidae</taxon>
        <taxon>Blepharisma</taxon>
    </lineage>
</organism>
<evidence type="ECO:0008006" key="5">
    <source>
        <dbReference type="Google" id="ProtNLM"/>
    </source>
</evidence>
<evidence type="ECO:0000313" key="4">
    <source>
        <dbReference type="Proteomes" id="UP001162131"/>
    </source>
</evidence>
<evidence type="ECO:0000313" key="3">
    <source>
        <dbReference type="EMBL" id="CAG9321571.1"/>
    </source>
</evidence>
<accession>A0AAU9J7A1</accession>
<name>A0AAU9J7A1_9CILI</name>
<evidence type="ECO:0000259" key="1">
    <source>
        <dbReference type="Pfam" id="PF14908"/>
    </source>
</evidence>